<organism evidence="3 4">
    <name type="scientific">Stappia sediminis</name>
    <dbReference type="NCBI Taxonomy" id="2692190"/>
    <lineage>
        <taxon>Bacteria</taxon>
        <taxon>Pseudomonadati</taxon>
        <taxon>Pseudomonadota</taxon>
        <taxon>Alphaproteobacteria</taxon>
        <taxon>Hyphomicrobiales</taxon>
        <taxon>Stappiaceae</taxon>
        <taxon>Stappia</taxon>
    </lineage>
</organism>
<dbReference type="Proteomes" id="UP000433101">
    <property type="component" value="Unassembled WGS sequence"/>
</dbReference>
<proteinExistence type="predicted"/>
<dbReference type="InterPro" id="IPR029063">
    <property type="entry name" value="SAM-dependent_MTases_sf"/>
</dbReference>
<keyword evidence="4" id="KW-1185">Reference proteome</keyword>
<dbReference type="GO" id="GO:0008757">
    <property type="term" value="F:S-adenosylmethionine-dependent methyltransferase activity"/>
    <property type="evidence" value="ECO:0007669"/>
    <property type="project" value="InterPro"/>
</dbReference>
<feature type="region of interest" description="Disordered" evidence="1">
    <location>
        <begin position="238"/>
        <end position="259"/>
    </location>
</feature>
<dbReference type="CDD" id="cd02440">
    <property type="entry name" value="AdoMet_MTases"/>
    <property type="match status" value="1"/>
</dbReference>
<reference evidence="3 4" key="1">
    <citation type="submission" date="2019-12" db="EMBL/GenBank/DDBJ databases">
        <authorList>
            <person name="Li M."/>
        </authorList>
    </citation>
    <scope>NUCLEOTIDE SEQUENCE [LARGE SCALE GENOMIC DNA]</scope>
    <source>
        <strain evidence="3 4">GBMRC 2046</strain>
    </source>
</reference>
<name>A0A7X3LU43_9HYPH</name>
<feature type="domain" description="Methyltransferase type 11" evidence="2">
    <location>
        <begin position="43"/>
        <end position="130"/>
    </location>
</feature>
<feature type="compositionally biased region" description="Basic and acidic residues" evidence="1">
    <location>
        <begin position="248"/>
        <end position="259"/>
    </location>
</feature>
<evidence type="ECO:0000313" key="3">
    <source>
        <dbReference type="EMBL" id="MXN65093.1"/>
    </source>
</evidence>
<dbReference type="GO" id="GO:0032259">
    <property type="term" value="P:methylation"/>
    <property type="evidence" value="ECO:0007669"/>
    <property type="project" value="UniProtKB-KW"/>
</dbReference>
<keyword evidence="3" id="KW-0808">Transferase</keyword>
<dbReference type="SUPFAM" id="SSF53335">
    <property type="entry name" value="S-adenosyl-L-methionine-dependent methyltransferases"/>
    <property type="match status" value="1"/>
</dbReference>
<comment type="caution">
    <text evidence="3">The sequence shown here is derived from an EMBL/GenBank/DDBJ whole genome shotgun (WGS) entry which is preliminary data.</text>
</comment>
<accession>A0A7X3LU43</accession>
<dbReference type="Gene3D" id="3.40.50.150">
    <property type="entry name" value="Vaccinia Virus protein VP39"/>
    <property type="match status" value="1"/>
</dbReference>
<dbReference type="AlphaFoldDB" id="A0A7X3LU43"/>
<keyword evidence="3" id="KW-0489">Methyltransferase</keyword>
<evidence type="ECO:0000313" key="4">
    <source>
        <dbReference type="Proteomes" id="UP000433101"/>
    </source>
</evidence>
<evidence type="ECO:0000259" key="2">
    <source>
        <dbReference type="Pfam" id="PF08241"/>
    </source>
</evidence>
<gene>
    <name evidence="3" type="ORF">GR183_09255</name>
</gene>
<dbReference type="EMBL" id="WUMV01000003">
    <property type="protein sequence ID" value="MXN65093.1"/>
    <property type="molecule type" value="Genomic_DNA"/>
</dbReference>
<sequence>MFLDVVDLKTFYDLPLGRMLRVLVGQRLRAAWPTVAGQRLLGLGYAGPYLRPFMDEAERTIAAMPAAQGVVAWPRERDNAATLVDETNLPFPDSMFDRILVVHAIDHCRDPLELLHDAWRVLVPGGKLVVVVANRRGLWARTETSPFGYGRPYSRGQLEALLKDCQFQVSASDEALFLPPTRSRFLLRSARTWERIGRRLWPAFAGLLVIEAEKQLFRGLAAGEGKRVRAPRPVFIPQGAAGLNGRSRHPEAQKPRIST</sequence>
<dbReference type="Pfam" id="PF08241">
    <property type="entry name" value="Methyltransf_11"/>
    <property type="match status" value="1"/>
</dbReference>
<protein>
    <submittedName>
        <fullName evidence="3">Methyltransferase domain-containing protein</fullName>
    </submittedName>
</protein>
<dbReference type="RefSeq" id="WP_160775313.1">
    <property type="nucleotide sequence ID" value="NZ_WUMV01000003.1"/>
</dbReference>
<dbReference type="InterPro" id="IPR013216">
    <property type="entry name" value="Methyltransf_11"/>
</dbReference>
<evidence type="ECO:0000256" key="1">
    <source>
        <dbReference type="SAM" id="MobiDB-lite"/>
    </source>
</evidence>